<proteinExistence type="predicted"/>
<dbReference type="AlphaFoldDB" id="A0A6A8A5A9"/>
<dbReference type="RefSeq" id="WP_153353324.1">
    <property type="nucleotide sequence ID" value="NZ_WIXI01000037.1"/>
</dbReference>
<comment type="caution">
    <text evidence="1">The sequence shown here is derived from an EMBL/GenBank/DDBJ whole genome shotgun (WGS) entry which is preliminary data.</text>
</comment>
<name>A0A6A8A5A9_9HYPH</name>
<protein>
    <submittedName>
        <fullName evidence="1">Uncharacterized protein</fullName>
    </submittedName>
</protein>
<evidence type="ECO:0000313" key="1">
    <source>
        <dbReference type="EMBL" id="MQY45814.1"/>
    </source>
</evidence>
<sequence>MVAELYTANDPESRLALFDFAFENAPIGIALVDLEGRIIRRLSLSITRPYLP</sequence>
<dbReference type="EMBL" id="WIXI01000037">
    <property type="protein sequence ID" value="MQY45814.1"/>
    <property type="molecule type" value="Genomic_DNA"/>
</dbReference>
<keyword evidence="2" id="KW-1185">Reference proteome</keyword>
<dbReference type="Proteomes" id="UP000435138">
    <property type="component" value="Unassembled WGS sequence"/>
</dbReference>
<accession>A0A6A8A5A9</accession>
<evidence type="ECO:0000313" key="2">
    <source>
        <dbReference type="Proteomes" id="UP000435138"/>
    </source>
</evidence>
<gene>
    <name evidence="1" type="ORF">GAO09_07045</name>
</gene>
<reference evidence="1 2" key="1">
    <citation type="submission" date="2019-11" db="EMBL/GenBank/DDBJ databases">
        <title>Genome analysis of Rhizobacterium cereale a novel genus and species isolated from maize roots in North Spain.</title>
        <authorList>
            <person name="Menendez E."/>
            <person name="Flores-Felix J.D."/>
            <person name="Ramirez-Bahena M.-H."/>
            <person name="Igual J.M."/>
            <person name="Garcia-Fraile P."/>
            <person name="Peix A."/>
            <person name="Velazquez E."/>
        </authorList>
    </citation>
    <scope>NUCLEOTIDE SEQUENCE [LARGE SCALE GENOMIC DNA]</scope>
    <source>
        <strain evidence="1 2">RZME27</strain>
    </source>
</reference>
<organism evidence="1 2">
    <name type="scientific">Endobacterium cereale</name>
    <dbReference type="NCBI Taxonomy" id="2663029"/>
    <lineage>
        <taxon>Bacteria</taxon>
        <taxon>Pseudomonadati</taxon>
        <taxon>Pseudomonadota</taxon>
        <taxon>Alphaproteobacteria</taxon>
        <taxon>Hyphomicrobiales</taxon>
        <taxon>Rhizobiaceae</taxon>
        <taxon>Endobacterium</taxon>
    </lineage>
</organism>